<reference evidence="2" key="1">
    <citation type="submission" date="2020-10" db="EMBL/GenBank/DDBJ databases">
        <title>Genome-based taxonomic classification of the species Anabaenopsis elenkinii.</title>
        <authorList>
            <person name="Delbaje E."/>
            <person name="Andreote A.P.D."/>
            <person name="Pellegrinetti T.A."/>
            <person name="Cruz R.B."/>
            <person name="Branco L.H.Z."/>
            <person name="Fiore M.F."/>
        </authorList>
    </citation>
    <scope>NUCLEOTIDE SEQUENCE [LARGE SCALE GENOMIC DNA]</scope>
    <source>
        <strain evidence="2">CCIBt3563</strain>
    </source>
</reference>
<dbReference type="InterPro" id="IPR042122">
    <property type="entry name" value="Ser_AcTrfase_N_sf"/>
</dbReference>
<protein>
    <submittedName>
        <fullName evidence="1">Uncharacterized protein</fullName>
    </submittedName>
</protein>
<sequence>MQQSLKTIKILSLRQASYQATIKPSSPNKSLLKTLLEPLLSDFQIILERDTVARNWLEVIFCYPGLHAISLHHLTCPKHQTNLHPAGKLPDEQGNLISSLLSPIQKLEELQNLKTQTQNQELLGKNH</sequence>
<evidence type="ECO:0000313" key="2">
    <source>
        <dbReference type="Proteomes" id="UP000593846"/>
    </source>
</evidence>
<gene>
    <name evidence="1" type="ORF">IM676_16950</name>
</gene>
<keyword evidence="2" id="KW-1185">Reference proteome</keyword>
<proteinExistence type="predicted"/>
<dbReference type="Proteomes" id="UP000593846">
    <property type="component" value="Chromosome"/>
</dbReference>
<dbReference type="EMBL" id="CP063311">
    <property type="protein sequence ID" value="QOV22342.1"/>
    <property type="molecule type" value="Genomic_DNA"/>
</dbReference>
<organism evidence="1 2">
    <name type="scientific">Anabaenopsis elenkinii CCIBt3563</name>
    <dbReference type="NCBI Taxonomy" id="2779889"/>
    <lineage>
        <taxon>Bacteria</taxon>
        <taxon>Bacillati</taxon>
        <taxon>Cyanobacteriota</taxon>
        <taxon>Cyanophyceae</taxon>
        <taxon>Nostocales</taxon>
        <taxon>Nodulariaceae</taxon>
        <taxon>Anabaenopsis</taxon>
    </lineage>
</organism>
<dbReference type="AlphaFoldDB" id="A0A7S6RCB3"/>
<accession>A0A7S6RCB3</accession>
<evidence type="ECO:0000313" key="1">
    <source>
        <dbReference type="EMBL" id="QOV22342.1"/>
    </source>
</evidence>
<name>A0A7S6RCB3_9CYAN</name>
<dbReference type="Gene3D" id="1.10.3130.10">
    <property type="entry name" value="serine acetyltransferase, domain 1"/>
    <property type="match status" value="1"/>
</dbReference>
<dbReference type="KEGG" id="aee:IM676_16950"/>